<dbReference type="PROSITE" id="PS50166">
    <property type="entry name" value="IMPORTIN_B_NT"/>
    <property type="match status" value="1"/>
</dbReference>
<sequence length="557" mass="64001">MDSARNQLLITLSEAASQQPERIKVAETQLKQWEIAPEFYSTLLDIIFDRSIDVNIRFLGAIFFKNGVDRYWRKSAKNTINPAEKSNIRGRILSFMDEEFNQLAIQNALLVSKIARLDFPNEWPELLQNLLSIIHSTLVSASNPQIVLVQKRSLLTLHLVIKSLCSKTIGADRKIFEQVAPELLRNVASIYVEHVNRFFTMVSLNDIGIAVDLETSLSALKCIRRLIVYGFKDISKVEETKAFFALILEHLQKFHTLRNALEEINASPVTKLIETHIILMGKFYIDIIKAHTVAFILTPGSVDVVSFYCKLVATYGKSYEKEMSNSTFIEKYLIQALILMKGLIRKTSYNQDLRESKDLQVNDAIRIVDEQILTPSFVESFAELLMTSLISLRKEDLVMWEEDPEGWVNCDETDHWEHQLRPCAEKVFIDLLTQYRDSLSPKIVKLLGTFTPSQTNNLLLKDAVYCAIGLGAHELYDELDFDSWLVNNLLVEVANNDPNYRIIRRRIAWVIGRWICVKISKENKPKAYDAMTYLLNPEEDLVVRMTTAINLRSYILI</sequence>
<keyword evidence="2" id="KW-0813">Transport</keyword>
<evidence type="ECO:0000256" key="2">
    <source>
        <dbReference type="ARBA" id="ARBA00022448"/>
    </source>
</evidence>
<reference evidence="5 6" key="1">
    <citation type="submission" date="2018-08" db="EMBL/GenBank/DDBJ databases">
        <title>Genome and evolution of the arbuscular mycorrhizal fungus Diversispora epigaea (formerly Glomus versiforme) and its bacterial endosymbionts.</title>
        <authorList>
            <person name="Sun X."/>
            <person name="Fei Z."/>
            <person name="Harrison M."/>
        </authorList>
    </citation>
    <scope>NUCLEOTIDE SEQUENCE [LARGE SCALE GENOMIC DNA]</scope>
    <source>
        <strain evidence="5 6">IT104</strain>
    </source>
</reference>
<dbReference type="SUPFAM" id="SSF48371">
    <property type="entry name" value="ARM repeat"/>
    <property type="match status" value="1"/>
</dbReference>
<feature type="domain" description="Importin N-terminal" evidence="4">
    <location>
        <begin position="26"/>
        <end position="98"/>
    </location>
</feature>
<keyword evidence="3" id="KW-0539">Nucleus</keyword>
<dbReference type="Pfam" id="PF03810">
    <property type="entry name" value="IBN_N"/>
    <property type="match status" value="1"/>
</dbReference>
<dbReference type="Gene3D" id="1.25.10.10">
    <property type="entry name" value="Leucine-rich Repeat Variant"/>
    <property type="match status" value="1"/>
</dbReference>
<dbReference type="SMART" id="SM00913">
    <property type="entry name" value="IBN_N"/>
    <property type="match status" value="1"/>
</dbReference>
<dbReference type="Proteomes" id="UP000266861">
    <property type="component" value="Unassembled WGS sequence"/>
</dbReference>
<dbReference type="GO" id="GO:0005635">
    <property type="term" value="C:nuclear envelope"/>
    <property type="evidence" value="ECO:0007669"/>
    <property type="project" value="TreeGrafter"/>
</dbReference>
<dbReference type="EMBL" id="PQFF01000570">
    <property type="protein sequence ID" value="RHZ44599.1"/>
    <property type="molecule type" value="Genomic_DNA"/>
</dbReference>
<dbReference type="STRING" id="1348612.A0A397G3F2"/>
<keyword evidence="6" id="KW-1185">Reference proteome</keyword>
<proteinExistence type="predicted"/>
<dbReference type="PANTHER" id="PTHR10997:SF7">
    <property type="entry name" value="IMPORTIN-11"/>
    <property type="match status" value="1"/>
</dbReference>
<dbReference type="PANTHER" id="PTHR10997">
    <property type="entry name" value="IMPORTIN-7, 8, 11"/>
    <property type="match status" value="1"/>
</dbReference>
<evidence type="ECO:0000256" key="3">
    <source>
        <dbReference type="ARBA" id="ARBA00023242"/>
    </source>
</evidence>
<dbReference type="GO" id="GO:0005829">
    <property type="term" value="C:cytosol"/>
    <property type="evidence" value="ECO:0007669"/>
    <property type="project" value="TreeGrafter"/>
</dbReference>
<protein>
    <recommendedName>
        <fullName evidence="4">Importin N-terminal domain-containing protein</fullName>
    </recommendedName>
</protein>
<dbReference type="GO" id="GO:0031267">
    <property type="term" value="F:small GTPase binding"/>
    <property type="evidence" value="ECO:0007669"/>
    <property type="project" value="InterPro"/>
</dbReference>
<dbReference type="AlphaFoldDB" id="A0A397G3F2"/>
<dbReference type="InterPro" id="IPR001494">
    <property type="entry name" value="Importin-beta_N"/>
</dbReference>
<name>A0A397G3F2_9GLOM</name>
<evidence type="ECO:0000259" key="4">
    <source>
        <dbReference type="PROSITE" id="PS50166"/>
    </source>
</evidence>
<evidence type="ECO:0000256" key="1">
    <source>
        <dbReference type="ARBA" id="ARBA00004123"/>
    </source>
</evidence>
<accession>A0A397G3F2</accession>
<comment type="caution">
    <text evidence="5">The sequence shown here is derived from an EMBL/GenBank/DDBJ whole genome shotgun (WGS) entry which is preliminary data.</text>
</comment>
<dbReference type="OrthoDB" id="361693at2759"/>
<organism evidence="5 6">
    <name type="scientific">Diversispora epigaea</name>
    <dbReference type="NCBI Taxonomy" id="1348612"/>
    <lineage>
        <taxon>Eukaryota</taxon>
        <taxon>Fungi</taxon>
        <taxon>Fungi incertae sedis</taxon>
        <taxon>Mucoromycota</taxon>
        <taxon>Glomeromycotina</taxon>
        <taxon>Glomeromycetes</taxon>
        <taxon>Diversisporales</taxon>
        <taxon>Diversisporaceae</taxon>
        <taxon>Diversispora</taxon>
    </lineage>
</organism>
<gene>
    <name evidence="5" type="ORF">Glove_718g39</name>
</gene>
<comment type="subcellular location">
    <subcellularLocation>
        <location evidence="1">Nucleus</location>
    </subcellularLocation>
</comment>
<evidence type="ECO:0000313" key="6">
    <source>
        <dbReference type="Proteomes" id="UP000266861"/>
    </source>
</evidence>
<dbReference type="InterPro" id="IPR016024">
    <property type="entry name" value="ARM-type_fold"/>
</dbReference>
<dbReference type="GO" id="GO:0006606">
    <property type="term" value="P:protein import into nucleus"/>
    <property type="evidence" value="ECO:0007669"/>
    <property type="project" value="TreeGrafter"/>
</dbReference>
<evidence type="ECO:0000313" key="5">
    <source>
        <dbReference type="EMBL" id="RHZ44599.1"/>
    </source>
</evidence>
<dbReference type="InterPro" id="IPR011989">
    <property type="entry name" value="ARM-like"/>
</dbReference>